<reference evidence="2 3" key="1">
    <citation type="journal article" date="2008" name="Int. J. Syst. Evol. Microbiol.">
        <title>Leifsonia pindariensis sp. nov., isolated from the Pindari glacier of the Indian Himalayas, and emended description of the genus Leifsonia.</title>
        <authorList>
            <person name="Reddy G.S."/>
            <person name="Prabagaran S.R."/>
            <person name="Shivaji S."/>
        </authorList>
    </citation>
    <scope>NUCLEOTIDE SEQUENCE [LARGE SCALE GENOMIC DNA]</scope>
    <source>
        <strain evidence="2 3">PON 10</strain>
    </source>
</reference>
<feature type="transmembrane region" description="Helical" evidence="1">
    <location>
        <begin position="122"/>
        <end position="144"/>
    </location>
</feature>
<comment type="caution">
    <text evidence="2">The sequence shown here is derived from an EMBL/GenBank/DDBJ whole genome shotgun (WGS) entry which is preliminary data.</text>
</comment>
<organism evidence="2 3">
    <name type="scientific">Microterricola pindariensis</name>
    <dbReference type="NCBI Taxonomy" id="478010"/>
    <lineage>
        <taxon>Bacteria</taxon>
        <taxon>Bacillati</taxon>
        <taxon>Actinomycetota</taxon>
        <taxon>Actinomycetes</taxon>
        <taxon>Micrococcales</taxon>
        <taxon>Microbacteriaceae</taxon>
        <taxon>Microterricola</taxon>
    </lineage>
</organism>
<evidence type="ECO:0000256" key="1">
    <source>
        <dbReference type="SAM" id="Phobius"/>
    </source>
</evidence>
<keyword evidence="3" id="KW-1185">Reference proteome</keyword>
<proteinExistence type="predicted"/>
<gene>
    <name evidence="2" type="ORF">GY24_15940</name>
</gene>
<evidence type="ECO:0000313" key="3">
    <source>
        <dbReference type="Proteomes" id="UP000237755"/>
    </source>
</evidence>
<dbReference type="InterPro" id="IPR025498">
    <property type="entry name" value="DUF4389"/>
</dbReference>
<keyword evidence="1" id="KW-0812">Transmembrane</keyword>
<dbReference type="RefSeq" id="WP_104477460.1">
    <property type="nucleotide sequence ID" value="NZ_MPZN01000087.1"/>
</dbReference>
<dbReference type="Proteomes" id="UP000237755">
    <property type="component" value="Unassembled WGS sequence"/>
</dbReference>
<accession>A0ABX5ARI3</accession>
<feature type="transmembrane region" description="Helical" evidence="1">
    <location>
        <begin position="30"/>
        <end position="56"/>
    </location>
</feature>
<sequence>MITPSPVRLEAALDPRLSRWLWLVKMFLAIPHYLILLGLTAALVATTVVSGAAILVTGRYPRPLFDFAVGVFRWHWRVGFYVYAGLGTDRYPPMTLAQTDYPADFSVDYPERLSRPRVLVKWLLGIPHLVLIGLFVGVIMLYPWDVFLDWQGGPPTGGYSVFNLLVVIAGIFLLVTGRYPRPLFEFLVGVSRWVYRTLAYLGLMTDVYPPFRLDSGGREPG</sequence>
<keyword evidence="1" id="KW-0472">Membrane</keyword>
<feature type="transmembrane region" description="Helical" evidence="1">
    <location>
        <begin position="156"/>
        <end position="175"/>
    </location>
</feature>
<dbReference type="EMBL" id="MPZN01000087">
    <property type="protein sequence ID" value="PPL14573.1"/>
    <property type="molecule type" value="Genomic_DNA"/>
</dbReference>
<protein>
    <recommendedName>
        <fullName evidence="4">DUF4389 domain-containing protein</fullName>
    </recommendedName>
</protein>
<name>A0ABX5ARI3_9MICO</name>
<dbReference type="Pfam" id="PF14333">
    <property type="entry name" value="DUF4389"/>
    <property type="match status" value="2"/>
</dbReference>
<evidence type="ECO:0000313" key="2">
    <source>
        <dbReference type="EMBL" id="PPL14573.1"/>
    </source>
</evidence>
<keyword evidence="1" id="KW-1133">Transmembrane helix</keyword>
<evidence type="ECO:0008006" key="4">
    <source>
        <dbReference type="Google" id="ProtNLM"/>
    </source>
</evidence>